<dbReference type="Gene3D" id="2.60.40.10">
    <property type="entry name" value="Immunoglobulins"/>
    <property type="match status" value="1"/>
</dbReference>
<dbReference type="InterPro" id="IPR036116">
    <property type="entry name" value="FN3_sf"/>
</dbReference>
<evidence type="ECO:0000256" key="3">
    <source>
        <dbReference type="ARBA" id="ARBA00023180"/>
    </source>
</evidence>
<evidence type="ECO:0000259" key="4">
    <source>
        <dbReference type="PROSITE" id="PS50853"/>
    </source>
</evidence>
<dbReference type="GO" id="GO:0007160">
    <property type="term" value="P:cell-matrix adhesion"/>
    <property type="evidence" value="ECO:0007669"/>
    <property type="project" value="TreeGrafter"/>
</dbReference>
<dbReference type="GO" id="GO:0005201">
    <property type="term" value="F:extracellular matrix structural constituent"/>
    <property type="evidence" value="ECO:0007669"/>
    <property type="project" value="TreeGrafter"/>
</dbReference>
<dbReference type="Proteomes" id="UP000257200">
    <property type="component" value="Unplaced"/>
</dbReference>
<dbReference type="Ensembl" id="ENSAPOT00000010233.1">
    <property type="protein sequence ID" value="ENSAPOP00000004338.1"/>
    <property type="gene ID" value="ENSAPOG00000000154.1"/>
</dbReference>
<dbReference type="PANTHER" id="PTHR46708">
    <property type="entry name" value="TENASCIN"/>
    <property type="match status" value="1"/>
</dbReference>
<dbReference type="AlphaFoldDB" id="A0A3Q1EI82"/>
<feature type="domain" description="Fibronectin type-III" evidence="4">
    <location>
        <begin position="7"/>
        <end position="97"/>
    </location>
</feature>
<sequence>GVSYVDRPKDLAFSDIDSTSLKITWDSPEGIVTSYRVLYSSSEEGERELRPAPRGDAESTVIYGLQPGTEYTVKVIALHDGTASTPLVCLNFRTKHNIFF</sequence>
<name>A0A3Q1EI82_9TELE</name>
<dbReference type="GO" id="GO:0007399">
    <property type="term" value="P:nervous system development"/>
    <property type="evidence" value="ECO:0007669"/>
    <property type="project" value="TreeGrafter"/>
</dbReference>
<evidence type="ECO:0000256" key="2">
    <source>
        <dbReference type="ARBA" id="ARBA00023157"/>
    </source>
</evidence>
<evidence type="ECO:0000256" key="1">
    <source>
        <dbReference type="ARBA" id="ARBA00022737"/>
    </source>
</evidence>
<keyword evidence="3" id="KW-0325">Glycoprotein</keyword>
<organism evidence="5 6">
    <name type="scientific">Acanthochromis polyacanthus</name>
    <name type="common">spiny chromis</name>
    <dbReference type="NCBI Taxonomy" id="80966"/>
    <lineage>
        <taxon>Eukaryota</taxon>
        <taxon>Metazoa</taxon>
        <taxon>Chordata</taxon>
        <taxon>Craniata</taxon>
        <taxon>Vertebrata</taxon>
        <taxon>Euteleostomi</taxon>
        <taxon>Actinopterygii</taxon>
        <taxon>Neopterygii</taxon>
        <taxon>Teleostei</taxon>
        <taxon>Neoteleostei</taxon>
        <taxon>Acanthomorphata</taxon>
        <taxon>Ovalentaria</taxon>
        <taxon>Pomacentridae</taxon>
        <taxon>Acanthochromis</taxon>
    </lineage>
</organism>
<dbReference type="GO" id="GO:0007507">
    <property type="term" value="P:heart development"/>
    <property type="evidence" value="ECO:0007669"/>
    <property type="project" value="TreeGrafter"/>
</dbReference>
<dbReference type="GO" id="GO:0043394">
    <property type="term" value="F:proteoglycan binding"/>
    <property type="evidence" value="ECO:0007669"/>
    <property type="project" value="TreeGrafter"/>
</dbReference>
<dbReference type="Pfam" id="PF00041">
    <property type="entry name" value="fn3"/>
    <property type="match status" value="1"/>
</dbReference>
<dbReference type="SUPFAM" id="SSF49265">
    <property type="entry name" value="Fibronectin type III"/>
    <property type="match status" value="1"/>
</dbReference>
<accession>A0A3Q1EI82</accession>
<dbReference type="SMART" id="SM00060">
    <property type="entry name" value="FN3"/>
    <property type="match status" value="1"/>
</dbReference>
<dbReference type="CDD" id="cd00063">
    <property type="entry name" value="FN3"/>
    <property type="match status" value="1"/>
</dbReference>
<dbReference type="STRING" id="80966.ENSAPOP00000004201"/>
<dbReference type="GO" id="GO:0007044">
    <property type="term" value="P:cell-substrate junction assembly"/>
    <property type="evidence" value="ECO:0007669"/>
    <property type="project" value="TreeGrafter"/>
</dbReference>
<dbReference type="GO" id="GO:0005178">
    <property type="term" value="F:integrin binding"/>
    <property type="evidence" value="ECO:0007669"/>
    <property type="project" value="TreeGrafter"/>
</dbReference>
<keyword evidence="2" id="KW-1015">Disulfide bond</keyword>
<reference evidence="5" key="1">
    <citation type="submission" date="2025-05" db="UniProtKB">
        <authorList>
            <consortium name="Ensembl"/>
        </authorList>
    </citation>
    <scope>IDENTIFICATION</scope>
</reference>
<evidence type="ECO:0000313" key="6">
    <source>
        <dbReference type="Proteomes" id="UP000257200"/>
    </source>
</evidence>
<keyword evidence="6" id="KW-1185">Reference proteome</keyword>
<proteinExistence type="predicted"/>
<dbReference type="GeneTree" id="ENSGT00940000179596"/>
<dbReference type="InterPro" id="IPR003961">
    <property type="entry name" value="FN3_dom"/>
</dbReference>
<dbReference type="InterPro" id="IPR050991">
    <property type="entry name" value="ECM_Regulatory_Proteins"/>
</dbReference>
<dbReference type="PANTHER" id="PTHR46708:SF4">
    <property type="entry name" value="FIBRONECTIN"/>
    <property type="match status" value="1"/>
</dbReference>
<keyword evidence="1" id="KW-0677">Repeat</keyword>
<dbReference type="FunFam" id="2.60.40.10:FF:000099">
    <property type="entry name" value="Fibronectin 1"/>
    <property type="match status" value="1"/>
</dbReference>
<dbReference type="PROSITE" id="PS50853">
    <property type="entry name" value="FN3"/>
    <property type="match status" value="1"/>
</dbReference>
<dbReference type="InterPro" id="IPR013783">
    <property type="entry name" value="Ig-like_fold"/>
</dbReference>
<evidence type="ECO:0000313" key="5">
    <source>
        <dbReference type="Ensembl" id="ENSAPOP00000004201.1"/>
    </source>
</evidence>
<protein>
    <recommendedName>
        <fullName evidence="4">Fibronectin type-III domain-containing protein</fullName>
    </recommendedName>
</protein>
<dbReference type="Ensembl" id="ENSAPOT00000010442.1">
    <property type="protein sequence ID" value="ENSAPOP00000004201.1"/>
    <property type="gene ID" value="ENSAPOG00000005798.1"/>
</dbReference>